<proteinExistence type="predicted"/>
<reference evidence="1 2" key="1">
    <citation type="submission" date="2020-08" db="EMBL/GenBank/DDBJ databases">
        <title>Sequencing the genomes of 1000 actinobacteria strains.</title>
        <authorList>
            <person name="Klenk H.-P."/>
        </authorList>
    </citation>
    <scope>NUCLEOTIDE SEQUENCE [LARGE SCALE GENOMIC DNA]</scope>
    <source>
        <strain evidence="1 2">DSM 41654</strain>
    </source>
</reference>
<evidence type="ECO:0000313" key="1">
    <source>
        <dbReference type="EMBL" id="MBB4922167.1"/>
    </source>
</evidence>
<dbReference type="RefSeq" id="WP_184934383.1">
    <property type="nucleotide sequence ID" value="NZ_JACHJV010000001.1"/>
</dbReference>
<dbReference type="AlphaFoldDB" id="A0A7W7VTE9"/>
<protein>
    <submittedName>
        <fullName evidence="1">Uncharacterized protein</fullName>
    </submittedName>
</protein>
<keyword evidence="2" id="KW-1185">Reference proteome</keyword>
<comment type="caution">
    <text evidence="1">The sequence shown here is derived from an EMBL/GenBank/DDBJ whole genome shotgun (WGS) entry which is preliminary data.</text>
</comment>
<name>A0A7W7VTE9_KITKI</name>
<organism evidence="1 2">
    <name type="scientific">Kitasatospora kifunensis</name>
    <name type="common">Streptomyces kifunensis</name>
    <dbReference type="NCBI Taxonomy" id="58351"/>
    <lineage>
        <taxon>Bacteria</taxon>
        <taxon>Bacillati</taxon>
        <taxon>Actinomycetota</taxon>
        <taxon>Actinomycetes</taxon>
        <taxon>Kitasatosporales</taxon>
        <taxon>Streptomycetaceae</taxon>
        <taxon>Kitasatospora</taxon>
    </lineage>
</organism>
<accession>A0A7W7VTE9</accession>
<sequence length="103" mass="11102">MSDSEIPASADGMPNPGIYRPSMFICGVNQADSYVLFDARPGADIAAALLQEVTDWWQSLRSLPDGIVPDGVQQAMDALHNAACGWSEWLAQSEKHNPTGDAR</sequence>
<dbReference type="EMBL" id="JACHJV010000001">
    <property type="protein sequence ID" value="MBB4922167.1"/>
    <property type="molecule type" value="Genomic_DNA"/>
</dbReference>
<gene>
    <name evidence="1" type="ORF">FHR34_001160</name>
</gene>
<evidence type="ECO:0000313" key="2">
    <source>
        <dbReference type="Proteomes" id="UP000540506"/>
    </source>
</evidence>
<dbReference type="Proteomes" id="UP000540506">
    <property type="component" value="Unassembled WGS sequence"/>
</dbReference>